<keyword evidence="1" id="KW-1133">Transmembrane helix</keyword>
<reference evidence="2" key="1">
    <citation type="submission" date="2025-08" db="UniProtKB">
        <authorList>
            <consortium name="Ensembl"/>
        </authorList>
    </citation>
    <scope>IDENTIFICATION</scope>
</reference>
<organism evidence="2 3">
    <name type="scientific">Acanthochromis polyacanthus</name>
    <name type="common">spiny chromis</name>
    <dbReference type="NCBI Taxonomy" id="80966"/>
    <lineage>
        <taxon>Eukaryota</taxon>
        <taxon>Metazoa</taxon>
        <taxon>Chordata</taxon>
        <taxon>Craniata</taxon>
        <taxon>Vertebrata</taxon>
        <taxon>Euteleostomi</taxon>
        <taxon>Actinopterygii</taxon>
        <taxon>Neopterygii</taxon>
        <taxon>Teleostei</taxon>
        <taxon>Neoteleostei</taxon>
        <taxon>Acanthomorphata</taxon>
        <taxon>Ovalentaria</taxon>
        <taxon>Pomacentridae</taxon>
        <taxon>Acanthochromis</taxon>
    </lineage>
</organism>
<proteinExistence type="predicted"/>
<keyword evidence="1" id="KW-0472">Membrane</keyword>
<dbReference type="GeneTree" id="ENSGT01150000286917"/>
<keyword evidence="3" id="KW-1185">Reference proteome</keyword>
<feature type="transmembrane region" description="Helical" evidence="1">
    <location>
        <begin position="82"/>
        <end position="103"/>
    </location>
</feature>
<evidence type="ECO:0000313" key="2">
    <source>
        <dbReference type="Ensembl" id="ENSAPOP00000017807.1"/>
    </source>
</evidence>
<keyword evidence="1" id="KW-0812">Transmembrane</keyword>
<sequence>MNAKNFSLRRHCKKTIILVNLDPLPHLGAKVKYKEDSLLKGISCHLFPEGISCFASGLLRSTHLAHQLFLLLWYQNRVIKGVFPASPSSWLFVAIGILATMYMQSDPSMGLIAKIQQHLPLSLHVSLSAQGQTMLSALVFSTLLWLSLILALRFCLKLLLSYHQWMFEKHGRISNTTKVWVVSDASAWFHSSFLWLL</sequence>
<feature type="transmembrane region" description="Helical" evidence="1">
    <location>
        <begin position="134"/>
        <end position="156"/>
    </location>
</feature>
<accession>A0A3Q1FQ80</accession>
<dbReference type="STRING" id="80966.ENSAPOP00000017807"/>
<name>A0A3Q1FQ80_9TELE</name>
<dbReference type="Ensembl" id="ENSAPOT00000027209.1">
    <property type="protein sequence ID" value="ENSAPOP00000017807.1"/>
    <property type="gene ID" value="ENSAPOG00000021054.1"/>
</dbReference>
<evidence type="ECO:0000313" key="3">
    <source>
        <dbReference type="Proteomes" id="UP000257200"/>
    </source>
</evidence>
<protein>
    <submittedName>
        <fullName evidence="2">Uncharacterized protein</fullName>
    </submittedName>
</protein>
<dbReference type="Proteomes" id="UP000257200">
    <property type="component" value="Unplaced"/>
</dbReference>
<evidence type="ECO:0000256" key="1">
    <source>
        <dbReference type="SAM" id="Phobius"/>
    </source>
</evidence>
<dbReference type="AlphaFoldDB" id="A0A3Q1FQ80"/>
<reference evidence="2" key="2">
    <citation type="submission" date="2025-09" db="UniProtKB">
        <authorList>
            <consortium name="Ensembl"/>
        </authorList>
    </citation>
    <scope>IDENTIFICATION</scope>
</reference>
<dbReference type="InParanoid" id="A0A3Q1FQ80"/>